<reference evidence="2 3" key="1">
    <citation type="submission" date="2020-08" db="EMBL/GenBank/DDBJ databases">
        <title>Functional genomics of gut bacteria from endangered species of beetles.</title>
        <authorList>
            <person name="Carlos-Shanley C."/>
        </authorList>
    </citation>
    <scope>NUCLEOTIDE SEQUENCE [LARGE SCALE GENOMIC DNA]</scope>
    <source>
        <strain evidence="2 3">S00179</strain>
    </source>
</reference>
<accession>A0A7W7KFT1</accession>
<sequence length="285" mass="30040">MALTQKQTALWKSVQAVWNALQVAPLPEETIRVAMAASIADFETATDNEYKVRLRFEPRRELSMIDCAADRLGVSVDASGYITLKARIEGVLHSVTVAYGDQYQHSNGALAESLEALAGVVRKLPAELNSYKEKTQLSHVLGVTVPVGQDDDLDQSPATPEVELADDEAPQSGKPEAAAEVIPAAAAELVVEAAPAAEVPAVVEPEVVVPETTVVEAVAQTPEVEEKGVVIEGEVVDVTPAASDLVDEDLVFPPADAEHPGDEAVSLSDVTGKAKLSITSTSQEA</sequence>
<evidence type="ECO:0000256" key="1">
    <source>
        <dbReference type="SAM" id="MobiDB-lite"/>
    </source>
</evidence>
<evidence type="ECO:0000313" key="2">
    <source>
        <dbReference type="EMBL" id="MBB4861303.1"/>
    </source>
</evidence>
<evidence type="ECO:0000313" key="3">
    <source>
        <dbReference type="Proteomes" id="UP000566995"/>
    </source>
</evidence>
<dbReference type="RefSeq" id="WP_184585574.1">
    <property type="nucleotide sequence ID" value="NZ_JACHLI010000001.1"/>
</dbReference>
<feature type="region of interest" description="Disordered" evidence="1">
    <location>
        <begin position="148"/>
        <end position="173"/>
    </location>
</feature>
<dbReference type="EMBL" id="JACHLI010000001">
    <property type="protein sequence ID" value="MBB4861303.1"/>
    <property type="molecule type" value="Genomic_DNA"/>
</dbReference>
<name>A0A7W7KFT1_PSENT</name>
<protein>
    <submittedName>
        <fullName evidence="2">Uncharacterized protein</fullName>
    </submittedName>
</protein>
<comment type="caution">
    <text evidence="2">The sequence shown here is derived from an EMBL/GenBank/DDBJ whole genome shotgun (WGS) entry which is preliminary data.</text>
</comment>
<gene>
    <name evidence="2" type="ORF">HNP46_000114</name>
</gene>
<dbReference type="AlphaFoldDB" id="A0A7W7KFT1"/>
<proteinExistence type="predicted"/>
<organism evidence="2 3">
    <name type="scientific">Pseudomonas nitroreducens</name>
    <dbReference type="NCBI Taxonomy" id="46680"/>
    <lineage>
        <taxon>Bacteria</taxon>
        <taxon>Pseudomonadati</taxon>
        <taxon>Pseudomonadota</taxon>
        <taxon>Gammaproteobacteria</taxon>
        <taxon>Pseudomonadales</taxon>
        <taxon>Pseudomonadaceae</taxon>
        <taxon>Pseudomonas</taxon>
    </lineage>
</organism>
<dbReference type="Proteomes" id="UP000566995">
    <property type="component" value="Unassembled WGS sequence"/>
</dbReference>